<dbReference type="SUPFAM" id="SSF55785">
    <property type="entry name" value="PYP-like sensor domain (PAS domain)"/>
    <property type="match status" value="2"/>
</dbReference>
<dbReference type="AlphaFoldDB" id="A0AAP2DKM9"/>
<keyword evidence="2" id="KW-0418">Kinase</keyword>
<dbReference type="Gene3D" id="3.30.450.20">
    <property type="entry name" value="PAS domain"/>
    <property type="match status" value="2"/>
</dbReference>
<evidence type="ECO:0000313" key="3">
    <source>
        <dbReference type="Proteomes" id="UP001319200"/>
    </source>
</evidence>
<dbReference type="Pfam" id="PF06580">
    <property type="entry name" value="His_kinase"/>
    <property type="match status" value="1"/>
</dbReference>
<dbReference type="GO" id="GO:0000155">
    <property type="term" value="F:phosphorelay sensor kinase activity"/>
    <property type="evidence" value="ECO:0007669"/>
    <property type="project" value="InterPro"/>
</dbReference>
<dbReference type="InterPro" id="IPR036890">
    <property type="entry name" value="HATPase_C_sf"/>
</dbReference>
<evidence type="ECO:0000259" key="1">
    <source>
        <dbReference type="Pfam" id="PF06580"/>
    </source>
</evidence>
<sequence>MDTPNRTDAYFFALDRNWCFTFVSIKAGRVMKRDPLKLIGKHIWTEFPEAVTTRFHEAYSEAYTRQQFTFVEEYYPQLGGWFENFIYPSPGGLAVYGNETTEKKTAEKKLRQAHTGLRAAVDHTEVFVWAIDREFRLITFNKAFERYVRKWYKIQVREGINLFEQLLKEETLMLLAPWNDSLTRALSGETLTVSLERFGNDYQCLLTPITEGHKITGVSVFCYNAAESKARERELAEANKQIEDLKMMALRSVMNPHFIFSTLNSIQYYIVENDRINAVNYLSAFSKLIRGILNNAVQNKVLLSDELEMLKLYVSLELMRFENKFDFILEFDKSLDADCIEIPSMLIQPFVENAIIHGLANKTERGTLKISVKHTDGKILFEIDDDGIGREASMNFQDLHVKKHKSLGIALTQERLKLITTLDDVSFEIIDKENDGRPAGTTVKIWLQTNI</sequence>
<feature type="domain" description="Signal transduction histidine kinase internal region" evidence="1">
    <location>
        <begin position="246"/>
        <end position="325"/>
    </location>
</feature>
<accession>A0AAP2DKM9</accession>
<dbReference type="SUPFAM" id="SSF55874">
    <property type="entry name" value="ATPase domain of HSP90 chaperone/DNA topoisomerase II/histidine kinase"/>
    <property type="match status" value="1"/>
</dbReference>
<name>A0AAP2DKM9_9BACT</name>
<reference evidence="2 3" key="1">
    <citation type="submission" date="2021-05" db="EMBL/GenBank/DDBJ databases">
        <title>A Polyphasic approach of four new species of the genus Ohtaekwangia: Ohtaekwangia histidinii sp. nov., Ohtaekwangia cretensis sp. nov., Ohtaekwangia indiensis sp. nov., Ohtaekwangia reichenbachii sp. nov. from diverse environment.</title>
        <authorList>
            <person name="Octaviana S."/>
        </authorList>
    </citation>
    <scope>NUCLEOTIDE SEQUENCE [LARGE SCALE GENOMIC DNA]</scope>
    <source>
        <strain evidence="2 3">PWU4</strain>
    </source>
</reference>
<dbReference type="PANTHER" id="PTHR34220">
    <property type="entry name" value="SENSOR HISTIDINE KINASE YPDA"/>
    <property type="match status" value="1"/>
</dbReference>
<dbReference type="InterPro" id="IPR010559">
    <property type="entry name" value="Sig_transdc_His_kin_internal"/>
</dbReference>
<keyword evidence="3" id="KW-1185">Reference proteome</keyword>
<dbReference type="EMBL" id="JAHESF010000013">
    <property type="protein sequence ID" value="MBT1698085.1"/>
    <property type="molecule type" value="Genomic_DNA"/>
</dbReference>
<dbReference type="InterPro" id="IPR050640">
    <property type="entry name" value="Bact_2-comp_sensor_kinase"/>
</dbReference>
<organism evidence="2 3">
    <name type="scientific">Chryseosolibacter histidini</name>
    <dbReference type="NCBI Taxonomy" id="2782349"/>
    <lineage>
        <taxon>Bacteria</taxon>
        <taxon>Pseudomonadati</taxon>
        <taxon>Bacteroidota</taxon>
        <taxon>Cytophagia</taxon>
        <taxon>Cytophagales</taxon>
        <taxon>Chryseotaleaceae</taxon>
        <taxon>Chryseosolibacter</taxon>
    </lineage>
</organism>
<proteinExistence type="predicted"/>
<comment type="caution">
    <text evidence="2">The sequence shown here is derived from an EMBL/GenBank/DDBJ whole genome shotgun (WGS) entry which is preliminary data.</text>
</comment>
<dbReference type="Gene3D" id="3.30.565.10">
    <property type="entry name" value="Histidine kinase-like ATPase, C-terminal domain"/>
    <property type="match status" value="1"/>
</dbReference>
<dbReference type="PANTHER" id="PTHR34220:SF7">
    <property type="entry name" value="SENSOR HISTIDINE KINASE YPDA"/>
    <property type="match status" value="1"/>
</dbReference>
<dbReference type="Proteomes" id="UP001319200">
    <property type="component" value="Unassembled WGS sequence"/>
</dbReference>
<evidence type="ECO:0000313" key="2">
    <source>
        <dbReference type="EMBL" id="MBT1698085.1"/>
    </source>
</evidence>
<dbReference type="RefSeq" id="WP_254163958.1">
    <property type="nucleotide sequence ID" value="NZ_JAHESF010000013.1"/>
</dbReference>
<keyword evidence="2" id="KW-0808">Transferase</keyword>
<dbReference type="InterPro" id="IPR035965">
    <property type="entry name" value="PAS-like_dom_sf"/>
</dbReference>
<protein>
    <submittedName>
        <fullName evidence="2">Histidine kinase</fullName>
    </submittedName>
</protein>
<gene>
    <name evidence="2" type="ORF">KK083_14425</name>
</gene>
<dbReference type="GO" id="GO:0016020">
    <property type="term" value="C:membrane"/>
    <property type="evidence" value="ECO:0007669"/>
    <property type="project" value="InterPro"/>
</dbReference>